<organism evidence="2 3">
    <name type="scientific">Candidatus Amunia macphersoniae</name>
    <dbReference type="NCBI Taxonomy" id="3127014"/>
    <lineage>
        <taxon>Bacteria</taxon>
        <taxon>Bacillati</taxon>
        <taxon>Candidatus Dormiibacterota</taxon>
        <taxon>Candidatus Dormibacteria</taxon>
        <taxon>Candidatus Aeolococcales</taxon>
        <taxon>Candidatus Aeolococcaceae</taxon>
        <taxon>Candidatus Amunia</taxon>
    </lineage>
</organism>
<keyword evidence="1" id="KW-0812">Transmembrane</keyword>
<name>A0A934NHB4_9BACT</name>
<accession>A0A934NHB4</accession>
<gene>
    <name evidence="2" type="ORF">JF887_13055</name>
</gene>
<feature type="transmembrane region" description="Helical" evidence="1">
    <location>
        <begin position="46"/>
        <end position="67"/>
    </location>
</feature>
<evidence type="ECO:0000256" key="1">
    <source>
        <dbReference type="SAM" id="Phobius"/>
    </source>
</evidence>
<keyword evidence="1" id="KW-1133">Transmembrane helix</keyword>
<sequence length="193" mass="21332">MSDRGERIAVRFRVARVVYPIAVGGLVLAGLLNAITWLPIDVSGLTPLWATLFVIIFPVWLPVVLTLQREQRAYRAEHPTRRWYQSRYQLPFAVAFAGVPRLAKVAGVIVVAYVAINVSSNIALLPGSPEMSGNQYFFNAHGRHVPTDHPGYLTGLRYQMRIFTGHPMVFFGAAALTMYGRRGPRGGGTVPLT</sequence>
<keyword evidence="1" id="KW-0472">Membrane</keyword>
<proteinExistence type="predicted"/>
<feature type="transmembrane region" description="Helical" evidence="1">
    <location>
        <begin position="21"/>
        <end position="40"/>
    </location>
</feature>
<evidence type="ECO:0000313" key="2">
    <source>
        <dbReference type="EMBL" id="MBJ7610341.1"/>
    </source>
</evidence>
<comment type="caution">
    <text evidence="2">The sequence shown here is derived from an EMBL/GenBank/DDBJ whole genome shotgun (WGS) entry which is preliminary data.</text>
</comment>
<dbReference type="Proteomes" id="UP000614410">
    <property type="component" value="Unassembled WGS sequence"/>
</dbReference>
<dbReference type="AlphaFoldDB" id="A0A934NHB4"/>
<feature type="transmembrane region" description="Helical" evidence="1">
    <location>
        <begin position="158"/>
        <end position="179"/>
    </location>
</feature>
<evidence type="ECO:0000313" key="3">
    <source>
        <dbReference type="Proteomes" id="UP000614410"/>
    </source>
</evidence>
<protein>
    <submittedName>
        <fullName evidence="2">Uncharacterized protein</fullName>
    </submittedName>
</protein>
<feature type="transmembrane region" description="Helical" evidence="1">
    <location>
        <begin position="88"/>
        <end position="116"/>
    </location>
</feature>
<reference evidence="2 3" key="1">
    <citation type="submission" date="2020-10" db="EMBL/GenBank/DDBJ databases">
        <title>Ca. Dormibacterota MAGs.</title>
        <authorList>
            <person name="Montgomery K."/>
        </authorList>
    </citation>
    <scope>NUCLEOTIDE SEQUENCE [LARGE SCALE GENOMIC DNA]</scope>
    <source>
        <strain evidence="2">Mitchell_Peninsula_5</strain>
    </source>
</reference>
<dbReference type="EMBL" id="JAEKNN010000061">
    <property type="protein sequence ID" value="MBJ7610341.1"/>
    <property type="molecule type" value="Genomic_DNA"/>
</dbReference>